<comment type="caution">
    <text evidence="3">The sequence shown here is derived from an EMBL/GenBank/DDBJ whole genome shotgun (WGS) entry which is preliminary data.</text>
</comment>
<dbReference type="Pfam" id="PF07603">
    <property type="entry name" value="Lcl_C"/>
    <property type="match status" value="1"/>
</dbReference>
<evidence type="ECO:0000259" key="2">
    <source>
        <dbReference type="Pfam" id="PF07603"/>
    </source>
</evidence>
<feature type="domain" description="Lcl C-terminal" evidence="2">
    <location>
        <begin position="64"/>
        <end position="153"/>
    </location>
</feature>
<evidence type="ECO:0000313" key="4">
    <source>
        <dbReference type="Proteomes" id="UP001249959"/>
    </source>
</evidence>
<reference evidence="3 4" key="1">
    <citation type="submission" date="2023-09" db="EMBL/GenBank/DDBJ databases">
        <title>Aquirufa genomes.</title>
        <authorList>
            <person name="Pitt A."/>
        </authorList>
    </citation>
    <scope>NUCLEOTIDE SEQUENCE [LARGE SCALE GENOMIC DNA]</scope>
    <source>
        <strain evidence="3 4">LEOWEIH-7C</strain>
    </source>
</reference>
<feature type="chain" id="PRO_5045489671" evidence="1">
    <location>
        <begin position="32"/>
        <end position="155"/>
    </location>
</feature>
<dbReference type="RefSeq" id="WP_316070218.1">
    <property type="nucleotide sequence ID" value="NZ_JAVNWW010000001.1"/>
</dbReference>
<keyword evidence="4" id="KW-1185">Reference proteome</keyword>
<evidence type="ECO:0000313" key="3">
    <source>
        <dbReference type="EMBL" id="MDU0807824.1"/>
    </source>
</evidence>
<dbReference type="EMBL" id="JAVNWW010000001">
    <property type="protein sequence ID" value="MDU0807824.1"/>
    <property type="molecule type" value="Genomic_DNA"/>
</dbReference>
<evidence type="ECO:0000256" key="1">
    <source>
        <dbReference type="SAM" id="SignalP"/>
    </source>
</evidence>
<feature type="signal peptide" evidence="1">
    <location>
        <begin position="1"/>
        <end position="31"/>
    </location>
</feature>
<name>A0ABU3TPN2_9BACT</name>
<dbReference type="InterPro" id="IPR011460">
    <property type="entry name" value="Lcl_C"/>
</dbReference>
<keyword evidence="1" id="KW-0732">Signal</keyword>
<organism evidence="3 4">
    <name type="scientific">Aquirufa regiilacus</name>
    <dbReference type="NCBI Taxonomy" id="3024868"/>
    <lineage>
        <taxon>Bacteria</taxon>
        <taxon>Pseudomonadati</taxon>
        <taxon>Bacteroidota</taxon>
        <taxon>Cytophagia</taxon>
        <taxon>Cytophagales</taxon>
        <taxon>Flectobacillaceae</taxon>
        <taxon>Aquirufa</taxon>
    </lineage>
</organism>
<protein>
    <submittedName>
        <fullName evidence="3">DUF1566 domain-containing protein</fullName>
    </submittedName>
</protein>
<accession>A0ABU3TPN2</accession>
<sequence>MKDITNKHHPMTIRNLFIFSILSFCFFASSAQSPNKKLPNVKNGGYVIYEKNGHGLIVAVENLGKLDYNEALKACDSLQVGGFSDWRLPSKEEFELIHPKLNLKKVGGGSIFQSSWYWTSSEVDKQNAWTHNLQTGLQASYFKDFKCFVKAVRSF</sequence>
<dbReference type="Proteomes" id="UP001249959">
    <property type="component" value="Unassembled WGS sequence"/>
</dbReference>
<proteinExistence type="predicted"/>
<gene>
    <name evidence="3" type="ORF">PQG45_02110</name>
</gene>